<evidence type="ECO:0000256" key="1">
    <source>
        <dbReference type="SAM" id="Coils"/>
    </source>
</evidence>
<protein>
    <recommendedName>
        <fullName evidence="3">MobA/VirD2-like nuclease domain-containing protein</fullName>
    </recommendedName>
</protein>
<dbReference type="AlphaFoldDB" id="A0A6S7F530"/>
<dbReference type="RefSeq" id="WP_086070019.1">
    <property type="nucleotide sequence ID" value="NZ_CADILH010000007.1"/>
</dbReference>
<evidence type="ECO:0000259" key="3">
    <source>
        <dbReference type="Pfam" id="PF03432"/>
    </source>
</evidence>
<gene>
    <name evidence="4" type="ORF">LMG6000_04289</name>
</gene>
<sequence>MIIKLFRDYKQGRSSATGAVNYCLSDFDSRRNRREVKPVIVKGDPFRTRSLDGLCPDKWTSLSTSGAIAFRDKEEITQEKKLELIDQFERTFLGNMRDRVNILWIEHRDKGNLELHFVINKIDLITGKYFNPFPPGHIPKKDAFVKLKNDELGFEQVEQKTPFKTSFTDDERKALLSSSHNFKSLDKKAEIDKVVKNLIVSKQVKNRDELVKWFKDNGFKLSRTTEKSISIEIEGGRNIRLKGGMYESSNLSYQEIFKEFKQQKEPFDKNKYLSILATEIDKSNKDNERRFFKAHTEKATPQNRLQAKNQEGQGVRATQGQKIAQKPVNQVAPQSDQAQPTKSQDTAENPVSNGSSSPTTDNTPTDKGDSSTPTISTGGIDGAMAEVQQLTAKIANAKTLQEKIRLEFELAIAMAKLQAEKDKQLNQGAKTKWKI</sequence>
<evidence type="ECO:0000313" key="4">
    <source>
        <dbReference type="EMBL" id="CAB3935365.1"/>
    </source>
</evidence>
<keyword evidence="1" id="KW-0175">Coiled coil</keyword>
<dbReference type="EMBL" id="CADILH010000007">
    <property type="protein sequence ID" value="CAB3935365.1"/>
    <property type="molecule type" value="Genomic_DNA"/>
</dbReference>
<reference evidence="4 5" key="1">
    <citation type="submission" date="2020-04" db="EMBL/GenBank/DDBJ databases">
        <authorList>
            <person name="De Canck E."/>
        </authorList>
    </citation>
    <scope>NUCLEOTIDE SEQUENCE [LARGE SCALE GENOMIC DNA]</scope>
    <source>
        <strain evidence="4 5">LMG 6000</strain>
    </source>
</reference>
<name>A0A6S7F530_9BURK</name>
<keyword evidence="5" id="KW-1185">Reference proteome</keyword>
<dbReference type="Proteomes" id="UP000494183">
    <property type="component" value="Unassembled WGS sequence"/>
</dbReference>
<proteinExistence type="predicted"/>
<feature type="domain" description="MobA/VirD2-like nuclease" evidence="3">
    <location>
        <begin position="68"/>
        <end position="133"/>
    </location>
</feature>
<dbReference type="InterPro" id="IPR005094">
    <property type="entry name" value="Endonuclease_MobA/VirD2"/>
</dbReference>
<dbReference type="Pfam" id="PF03432">
    <property type="entry name" value="Relaxase"/>
    <property type="match status" value="1"/>
</dbReference>
<feature type="compositionally biased region" description="Polar residues" evidence="2">
    <location>
        <begin position="299"/>
        <end position="351"/>
    </location>
</feature>
<evidence type="ECO:0000313" key="5">
    <source>
        <dbReference type="Proteomes" id="UP000494183"/>
    </source>
</evidence>
<feature type="compositionally biased region" description="Low complexity" evidence="2">
    <location>
        <begin position="352"/>
        <end position="363"/>
    </location>
</feature>
<organism evidence="4 5">
    <name type="scientific">Achromobacter insolitus</name>
    <dbReference type="NCBI Taxonomy" id="217204"/>
    <lineage>
        <taxon>Bacteria</taxon>
        <taxon>Pseudomonadati</taxon>
        <taxon>Pseudomonadota</taxon>
        <taxon>Betaproteobacteria</taxon>
        <taxon>Burkholderiales</taxon>
        <taxon>Alcaligenaceae</taxon>
        <taxon>Achromobacter</taxon>
    </lineage>
</organism>
<feature type="coiled-coil region" evidence="1">
    <location>
        <begin position="380"/>
        <end position="407"/>
    </location>
</feature>
<evidence type="ECO:0000256" key="2">
    <source>
        <dbReference type="SAM" id="MobiDB-lite"/>
    </source>
</evidence>
<accession>A0A6S7F530</accession>
<feature type="region of interest" description="Disordered" evidence="2">
    <location>
        <begin position="294"/>
        <end position="379"/>
    </location>
</feature>